<reference evidence="1" key="1">
    <citation type="journal article" date="2022" name="Cell">
        <title>Design, construction, and in vivo augmentation of a complex gut microbiome.</title>
        <authorList>
            <person name="Cheng A.G."/>
            <person name="Ho P.Y."/>
            <person name="Aranda-Diaz A."/>
            <person name="Jain S."/>
            <person name="Yu F.B."/>
            <person name="Meng X."/>
            <person name="Wang M."/>
            <person name="Iakiviak M."/>
            <person name="Nagashima K."/>
            <person name="Zhao A."/>
            <person name="Murugkar P."/>
            <person name="Patil A."/>
            <person name="Atabakhsh K."/>
            <person name="Weakley A."/>
            <person name="Yan J."/>
            <person name="Brumbaugh A.R."/>
            <person name="Higginbottom S."/>
            <person name="Dimas A."/>
            <person name="Shiver A.L."/>
            <person name="Deutschbauer A."/>
            <person name="Neff N."/>
            <person name="Sonnenburg J.L."/>
            <person name="Huang K.C."/>
            <person name="Fischbach M.A."/>
        </authorList>
    </citation>
    <scope>NUCLEOTIDE SEQUENCE</scope>
    <source>
        <strain evidence="1">AP11</strain>
    </source>
</reference>
<dbReference type="RefSeq" id="WP_019246353.1">
    <property type="nucleotide sequence ID" value="NZ_CAPH01000015.1"/>
</dbReference>
<keyword evidence="2" id="KW-1185">Reference proteome</keyword>
<proteinExistence type="predicted"/>
<accession>A0ABY5V1A6</accession>
<evidence type="ECO:0000313" key="2">
    <source>
        <dbReference type="Proteomes" id="UP001059295"/>
    </source>
</evidence>
<dbReference type="Proteomes" id="UP001059295">
    <property type="component" value="Chromosome"/>
</dbReference>
<protein>
    <submittedName>
        <fullName evidence="1">Uncharacterized protein</fullName>
    </submittedName>
</protein>
<dbReference type="GeneID" id="82890924"/>
<sequence>MNSERRKRLAKICEQLEEIQVEIQAIADEEQECYDNLPESLQYAERGERMSEIVDTLNDAANDMESITENLRETQE</sequence>
<evidence type="ECO:0000313" key="1">
    <source>
        <dbReference type="EMBL" id="UWN58002.1"/>
    </source>
</evidence>
<name>A0ABY5V1A6_9BACT</name>
<organism evidence="1 2">
    <name type="scientific">Alistipes ihumii AP11</name>
    <dbReference type="NCBI Taxonomy" id="1211813"/>
    <lineage>
        <taxon>Bacteria</taxon>
        <taxon>Pseudomonadati</taxon>
        <taxon>Bacteroidota</taxon>
        <taxon>Bacteroidia</taxon>
        <taxon>Bacteroidales</taxon>
        <taxon>Rikenellaceae</taxon>
        <taxon>Alistipes</taxon>
    </lineage>
</organism>
<gene>
    <name evidence="1" type="ORF">NQ491_04280</name>
</gene>
<dbReference type="EMBL" id="CP102294">
    <property type="protein sequence ID" value="UWN58002.1"/>
    <property type="molecule type" value="Genomic_DNA"/>
</dbReference>